<name>A0A8X6SJ28_TRICX</name>
<proteinExistence type="predicted"/>
<feature type="compositionally biased region" description="Polar residues" evidence="1">
    <location>
        <begin position="108"/>
        <end position="123"/>
    </location>
</feature>
<organism evidence="3 4">
    <name type="scientific">Trichonephila clavipes</name>
    <name type="common">Golden silk orbweaver</name>
    <name type="synonym">Nephila clavipes</name>
    <dbReference type="NCBI Taxonomy" id="2585209"/>
    <lineage>
        <taxon>Eukaryota</taxon>
        <taxon>Metazoa</taxon>
        <taxon>Ecdysozoa</taxon>
        <taxon>Arthropoda</taxon>
        <taxon>Chelicerata</taxon>
        <taxon>Arachnida</taxon>
        <taxon>Araneae</taxon>
        <taxon>Araneomorphae</taxon>
        <taxon>Entelegynae</taxon>
        <taxon>Araneoidea</taxon>
        <taxon>Nephilidae</taxon>
        <taxon>Trichonephila</taxon>
    </lineage>
</organism>
<reference evidence="3" key="1">
    <citation type="submission" date="2020-08" db="EMBL/GenBank/DDBJ databases">
        <title>Multicomponent nature underlies the extraordinary mechanical properties of spider dragline silk.</title>
        <authorList>
            <person name="Kono N."/>
            <person name="Nakamura H."/>
            <person name="Mori M."/>
            <person name="Yoshida Y."/>
            <person name="Ohtoshi R."/>
            <person name="Malay A.D."/>
            <person name="Moran D.A.P."/>
            <person name="Tomita M."/>
            <person name="Numata K."/>
            <person name="Arakawa K."/>
        </authorList>
    </citation>
    <scope>NUCLEOTIDE SEQUENCE</scope>
</reference>
<dbReference type="EMBL" id="BMAU01021330">
    <property type="protein sequence ID" value="GFY14654.1"/>
    <property type="molecule type" value="Genomic_DNA"/>
</dbReference>
<dbReference type="Gene3D" id="3.30.420.10">
    <property type="entry name" value="Ribonuclease H-like superfamily/Ribonuclease H"/>
    <property type="match status" value="1"/>
</dbReference>
<sequence>MADNLTTMLVRLGLIPLMWILRLLIRITGKYLANLIILFFYLEHVLDNLNKLKIPPKNRKTKANSKKKALKYLERIVQHHRKKHLKLRNKIKFRTTLPTVDEADETDQTPCNSSYLPLSNQPPNNIPSPVPTTNNSAISTPKAIQPLNLDPNFSNYSFLIPDFIVPSDSTPSNFNTNFSAQFNHYIQQKNSSKPFRYIKPLHLAWACLHQHWTVDGWKHVAYPDETRFQLNLADERVRVRRQPHESMDHKCQQGTVQACGGSVMVWSICIWRDMGPLIRLDTTLTGERRRYDFDQSRRVLLRSDLHSISVLMEQMETDPPDITNSCEERNRLSLEIEALDIVINRCTELVHFPDTEAHSHHPIKATHKKSCACYPIGSCHRFPRPPSPAKEQNQVDSKTR</sequence>
<keyword evidence="2" id="KW-1133">Transmembrane helix</keyword>
<keyword evidence="2" id="KW-0812">Transmembrane</keyword>
<evidence type="ECO:0000313" key="4">
    <source>
        <dbReference type="Proteomes" id="UP000887159"/>
    </source>
</evidence>
<protein>
    <submittedName>
        <fullName evidence="3">Transposable element Tcb2 transposase</fullName>
    </submittedName>
</protein>
<accession>A0A8X6SJ28</accession>
<evidence type="ECO:0000313" key="3">
    <source>
        <dbReference type="EMBL" id="GFY14654.1"/>
    </source>
</evidence>
<dbReference type="GO" id="GO:0003676">
    <property type="term" value="F:nucleic acid binding"/>
    <property type="evidence" value="ECO:0007669"/>
    <property type="project" value="InterPro"/>
</dbReference>
<evidence type="ECO:0000256" key="1">
    <source>
        <dbReference type="SAM" id="MobiDB-lite"/>
    </source>
</evidence>
<feature type="region of interest" description="Disordered" evidence="1">
    <location>
        <begin position="102"/>
        <end position="123"/>
    </location>
</feature>
<gene>
    <name evidence="3" type="primary">TCB2_157</name>
    <name evidence="3" type="ORF">TNCV_4828571</name>
</gene>
<evidence type="ECO:0000256" key="2">
    <source>
        <dbReference type="SAM" id="Phobius"/>
    </source>
</evidence>
<dbReference type="Proteomes" id="UP000887159">
    <property type="component" value="Unassembled WGS sequence"/>
</dbReference>
<dbReference type="AlphaFoldDB" id="A0A8X6SJ28"/>
<keyword evidence="4" id="KW-1185">Reference proteome</keyword>
<feature type="transmembrane region" description="Helical" evidence="2">
    <location>
        <begin position="31"/>
        <end position="50"/>
    </location>
</feature>
<comment type="caution">
    <text evidence="3">The sequence shown here is derived from an EMBL/GenBank/DDBJ whole genome shotgun (WGS) entry which is preliminary data.</text>
</comment>
<dbReference type="InterPro" id="IPR036397">
    <property type="entry name" value="RNaseH_sf"/>
</dbReference>
<keyword evidence="2" id="KW-0472">Membrane</keyword>